<organism evidence="3 4">
    <name type="scientific">Diplocarpon coronariae</name>
    <dbReference type="NCBI Taxonomy" id="2795749"/>
    <lineage>
        <taxon>Eukaryota</taxon>
        <taxon>Fungi</taxon>
        <taxon>Dikarya</taxon>
        <taxon>Ascomycota</taxon>
        <taxon>Pezizomycotina</taxon>
        <taxon>Leotiomycetes</taxon>
        <taxon>Helotiales</taxon>
        <taxon>Drepanopezizaceae</taxon>
        <taxon>Diplocarpon</taxon>
    </lineage>
</organism>
<dbReference type="AlphaFoldDB" id="A0A218YT95"/>
<feature type="region of interest" description="Disordered" evidence="1">
    <location>
        <begin position="200"/>
        <end position="235"/>
    </location>
</feature>
<accession>A0A218YT95</accession>
<name>A0A218YT95_9HELO</name>
<sequence length="235" mass="23090">MLHHATLVALLLSASLCGADELQAVSGQDNAKATLPATHALPTFEMPTEIPSSVVAAWSSKAAGLAGGLPTGAVPTAVPAEVLASWSSQAAGLAASFSTTMPTEAMASWASGIQAGVPSTRTPRATEAAALWASAASAAHEGLAPGIPASRSSGASAMGASMSADAEVAPRAMPTAKPTGDMSSWPAKASAIVAGLLNATLPNAGPTAPGKEAPSTRTRGPRPSGAKFGEFGNRV</sequence>
<gene>
    <name evidence="3" type="ORF">B2J93_6057</name>
</gene>
<dbReference type="EMBL" id="MZNU01000393">
    <property type="protein sequence ID" value="OWO98440.1"/>
    <property type="molecule type" value="Genomic_DNA"/>
</dbReference>
<protein>
    <submittedName>
        <fullName evidence="3">Uncharacterized protein</fullName>
    </submittedName>
</protein>
<proteinExistence type="predicted"/>
<feature type="signal peptide" evidence="2">
    <location>
        <begin position="1"/>
        <end position="19"/>
    </location>
</feature>
<dbReference type="Proteomes" id="UP000242519">
    <property type="component" value="Unassembled WGS sequence"/>
</dbReference>
<evidence type="ECO:0000313" key="4">
    <source>
        <dbReference type="Proteomes" id="UP000242519"/>
    </source>
</evidence>
<evidence type="ECO:0000313" key="3">
    <source>
        <dbReference type="EMBL" id="OWO98440.1"/>
    </source>
</evidence>
<feature type="chain" id="PRO_5012600793" evidence="2">
    <location>
        <begin position="20"/>
        <end position="235"/>
    </location>
</feature>
<evidence type="ECO:0000256" key="1">
    <source>
        <dbReference type="SAM" id="MobiDB-lite"/>
    </source>
</evidence>
<comment type="caution">
    <text evidence="3">The sequence shown here is derived from an EMBL/GenBank/DDBJ whole genome shotgun (WGS) entry which is preliminary data.</text>
</comment>
<evidence type="ECO:0000256" key="2">
    <source>
        <dbReference type="SAM" id="SignalP"/>
    </source>
</evidence>
<reference evidence="3 4" key="1">
    <citation type="submission" date="2017-04" db="EMBL/GenBank/DDBJ databases">
        <title>Draft genome sequence of Marssonina coronaria NL1: causal agent of apple blotch.</title>
        <authorList>
            <person name="Cheng Q."/>
        </authorList>
    </citation>
    <scope>NUCLEOTIDE SEQUENCE [LARGE SCALE GENOMIC DNA]</scope>
    <source>
        <strain evidence="3 4">NL1</strain>
    </source>
</reference>
<dbReference type="InParanoid" id="A0A218YT95"/>
<keyword evidence="2" id="KW-0732">Signal</keyword>
<keyword evidence="4" id="KW-1185">Reference proteome</keyword>